<dbReference type="GO" id="GO:0015833">
    <property type="term" value="P:peptide transport"/>
    <property type="evidence" value="ECO:0007669"/>
    <property type="project" value="InterPro"/>
</dbReference>
<accession>A0A6G4XP20</accession>
<dbReference type="NCBIfam" id="TIGR01727">
    <property type="entry name" value="oligo_HPY"/>
    <property type="match status" value="1"/>
</dbReference>
<protein>
    <submittedName>
        <fullName evidence="6">ABC transporter ATP-binding protein</fullName>
    </submittedName>
</protein>
<dbReference type="InterPro" id="IPR017871">
    <property type="entry name" value="ABC_transporter-like_CS"/>
</dbReference>
<evidence type="ECO:0000256" key="1">
    <source>
        <dbReference type="ARBA" id="ARBA00005417"/>
    </source>
</evidence>
<dbReference type="Pfam" id="PF00005">
    <property type="entry name" value="ABC_tran"/>
    <property type="match status" value="1"/>
</dbReference>
<sequence>MRNPDTADAADAAQESAYVLEAREVTKHFTVRGALGRTSVVRAVEQATVRLKPGQILALVGESGSGKTTLARMLARFHEPTEGEIVLRGEPVSGSRRARRAYHSEVQLIFQDPFGSLNPLHRVRYNLERALRLHQPQLDRAGRERRITELLERVSLTPTDEFAAKFPHELSGGQRQRVVIARALAVEPKVLLGDEPISMLDVSIRLEMLNLLQRLRTEDGLALLYITHDIASARYLCDEIAVMYAGQMVESGPKEEVIAAPQHPYTKLLIESSPDPERGVDDREALFAGADELGEPPSLIDPPTGCRFHPRCPFAMPECREQAPPRTELGNGHWAMCWLHTKGRAGELAGTTHAEATAARRRTLEGAS</sequence>
<organism evidence="6 7">
    <name type="scientific">Streptomyces mesophilus</name>
    <dbReference type="NCBI Taxonomy" id="1775132"/>
    <lineage>
        <taxon>Bacteria</taxon>
        <taxon>Bacillati</taxon>
        <taxon>Actinomycetota</taxon>
        <taxon>Actinomycetes</taxon>
        <taxon>Kitasatosporales</taxon>
        <taxon>Streptomycetaceae</taxon>
        <taxon>Streptomyces</taxon>
    </lineage>
</organism>
<dbReference type="GO" id="GO:0055085">
    <property type="term" value="P:transmembrane transport"/>
    <property type="evidence" value="ECO:0007669"/>
    <property type="project" value="UniProtKB-ARBA"/>
</dbReference>
<dbReference type="InterPro" id="IPR003593">
    <property type="entry name" value="AAA+_ATPase"/>
</dbReference>
<evidence type="ECO:0000256" key="4">
    <source>
        <dbReference type="ARBA" id="ARBA00022840"/>
    </source>
</evidence>
<comment type="similarity">
    <text evidence="1">Belongs to the ABC transporter superfamily.</text>
</comment>
<dbReference type="PROSITE" id="PS00211">
    <property type="entry name" value="ABC_TRANSPORTER_1"/>
    <property type="match status" value="1"/>
</dbReference>
<dbReference type="EMBL" id="JAAKZW010000144">
    <property type="protein sequence ID" value="NGO79326.1"/>
    <property type="molecule type" value="Genomic_DNA"/>
</dbReference>
<dbReference type="Pfam" id="PF08352">
    <property type="entry name" value="oligo_HPY"/>
    <property type="match status" value="1"/>
</dbReference>
<dbReference type="SUPFAM" id="SSF52540">
    <property type="entry name" value="P-loop containing nucleoside triphosphate hydrolases"/>
    <property type="match status" value="1"/>
</dbReference>
<dbReference type="GO" id="GO:0005524">
    <property type="term" value="F:ATP binding"/>
    <property type="evidence" value="ECO:0007669"/>
    <property type="project" value="UniProtKB-KW"/>
</dbReference>
<reference evidence="6 7" key="1">
    <citation type="submission" date="2020-02" db="EMBL/GenBank/DDBJ databases">
        <title>Whole-genome analyses of novel actinobacteria.</title>
        <authorList>
            <person name="Sahin N."/>
            <person name="Tokatli A."/>
        </authorList>
    </citation>
    <scope>NUCLEOTIDE SEQUENCE [LARGE SCALE GENOMIC DNA]</scope>
    <source>
        <strain evidence="6 7">YC504</strain>
    </source>
</reference>
<dbReference type="SMART" id="SM00382">
    <property type="entry name" value="AAA"/>
    <property type="match status" value="1"/>
</dbReference>
<keyword evidence="7" id="KW-1185">Reference proteome</keyword>
<evidence type="ECO:0000256" key="3">
    <source>
        <dbReference type="ARBA" id="ARBA00022741"/>
    </source>
</evidence>
<proteinExistence type="inferred from homology"/>
<dbReference type="InterPro" id="IPR027417">
    <property type="entry name" value="P-loop_NTPase"/>
</dbReference>
<comment type="caution">
    <text evidence="6">The sequence shown here is derived from an EMBL/GenBank/DDBJ whole genome shotgun (WGS) entry which is preliminary data.</text>
</comment>
<dbReference type="CDD" id="cd03257">
    <property type="entry name" value="ABC_NikE_OppD_transporters"/>
    <property type="match status" value="1"/>
</dbReference>
<dbReference type="FunFam" id="3.40.50.300:FF:000016">
    <property type="entry name" value="Oligopeptide ABC transporter ATP-binding component"/>
    <property type="match status" value="1"/>
</dbReference>
<dbReference type="InterPro" id="IPR013563">
    <property type="entry name" value="Oligopep_ABC_C"/>
</dbReference>
<keyword evidence="2" id="KW-0813">Transport</keyword>
<dbReference type="GO" id="GO:0016887">
    <property type="term" value="F:ATP hydrolysis activity"/>
    <property type="evidence" value="ECO:0007669"/>
    <property type="project" value="InterPro"/>
</dbReference>
<dbReference type="PROSITE" id="PS50893">
    <property type="entry name" value="ABC_TRANSPORTER_2"/>
    <property type="match status" value="1"/>
</dbReference>
<name>A0A6G4XP20_9ACTN</name>
<dbReference type="PANTHER" id="PTHR43776">
    <property type="entry name" value="TRANSPORT ATP-BINDING PROTEIN"/>
    <property type="match status" value="1"/>
</dbReference>
<keyword evidence="4 6" id="KW-0067">ATP-binding</keyword>
<evidence type="ECO:0000313" key="7">
    <source>
        <dbReference type="Proteomes" id="UP000481109"/>
    </source>
</evidence>
<dbReference type="Proteomes" id="UP000481109">
    <property type="component" value="Unassembled WGS sequence"/>
</dbReference>
<dbReference type="AlphaFoldDB" id="A0A6G4XP20"/>
<evidence type="ECO:0000259" key="5">
    <source>
        <dbReference type="PROSITE" id="PS50893"/>
    </source>
</evidence>
<feature type="domain" description="ABC transporter" evidence="5">
    <location>
        <begin position="20"/>
        <end position="270"/>
    </location>
</feature>
<evidence type="ECO:0000313" key="6">
    <source>
        <dbReference type="EMBL" id="NGO79326.1"/>
    </source>
</evidence>
<evidence type="ECO:0000256" key="2">
    <source>
        <dbReference type="ARBA" id="ARBA00022448"/>
    </source>
</evidence>
<gene>
    <name evidence="6" type="ORF">G6045_27270</name>
</gene>
<dbReference type="PANTHER" id="PTHR43776:SF8">
    <property type="entry name" value="ABC TRANSPORTER, ATP-BINDING PROTEIN"/>
    <property type="match status" value="1"/>
</dbReference>
<dbReference type="Gene3D" id="3.40.50.300">
    <property type="entry name" value="P-loop containing nucleotide triphosphate hydrolases"/>
    <property type="match status" value="1"/>
</dbReference>
<dbReference type="InterPro" id="IPR003439">
    <property type="entry name" value="ABC_transporter-like_ATP-bd"/>
</dbReference>
<keyword evidence="3" id="KW-0547">Nucleotide-binding</keyword>
<dbReference type="InterPro" id="IPR050319">
    <property type="entry name" value="ABC_transp_ATP-bind"/>
</dbReference>